<evidence type="ECO:0000313" key="2">
    <source>
        <dbReference type="Proteomes" id="UP000620133"/>
    </source>
</evidence>
<dbReference type="RefSeq" id="WP_176238600.1">
    <property type="nucleotide sequence ID" value="NZ_AP024412.1"/>
</dbReference>
<evidence type="ECO:0008006" key="3">
    <source>
        <dbReference type="Google" id="ProtNLM"/>
    </source>
</evidence>
<dbReference type="AlphaFoldDB" id="A0A7U9XV07"/>
<proteinExistence type="predicted"/>
<accession>A0A7U9XV07</accession>
<dbReference type="PANTHER" id="PTHR11220:SF1">
    <property type="entry name" value="HEME-BINDING PROTEIN 2"/>
    <property type="match status" value="1"/>
</dbReference>
<sequence length="170" mass="19438">MALIETLKYKIIQDDGHIQIRAYDNILLASTKTKQNGRQDSGFNNVFQYISGNNQSKTKISMTTPVVTYEDEGNLVTGFYVPSKYGKDTVPQPSASNVFINEIESSLFAVIKFKGAWNEKNYEKHNQKLLAYIKLNKLTIISARFILRYSPPFVPALFRKNEIAYQVTRD</sequence>
<dbReference type="InterPro" id="IPR011256">
    <property type="entry name" value="Reg_factor_effector_dom_sf"/>
</dbReference>
<dbReference type="InterPro" id="IPR006917">
    <property type="entry name" value="SOUL_heme-bd"/>
</dbReference>
<dbReference type="Gene3D" id="3.20.80.10">
    <property type="entry name" value="Regulatory factor, effector binding domain"/>
    <property type="match status" value="1"/>
</dbReference>
<dbReference type="SUPFAM" id="SSF55136">
    <property type="entry name" value="Probable bacterial effector-binding domain"/>
    <property type="match status" value="1"/>
</dbReference>
<dbReference type="Pfam" id="PF04832">
    <property type="entry name" value="SOUL"/>
    <property type="match status" value="1"/>
</dbReference>
<gene>
    <name evidence="1" type="ORF">MPAN_006570</name>
</gene>
<name>A0A7U9XV07_9MOLU</name>
<dbReference type="PANTHER" id="PTHR11220">
    <property type="entry name" value="HEME-BINDING PROTEIN-RELATED"/>
    <property type="match status" value="1"/>
</dbReference>
<evidence type="ECO:0000313" key="1">
    <source>
        <dbReference type="EMBL" id="BCR35764.1"/>
    </source>
</evidence>
<organism evidence="1 2">
    <name type="scientific">Mariniplasma anaerobium</name>
    <dbReference type="NCBI Taxonomy" id="2735436"/>
    <lineage>
        <taxon>Bacteria</taxon>
        <taxon>Bacillati</taxon>
        <taxon>Mycoplasmatota</taxon>
        <taxon>Mollicutes</taxon>
        <taxon>Acholeplasmatales</taxon>
        <taxon>Acholeplasmataceae</taxon>
        <taxon>Mariniplasma</taxon>
    </lineage>
</organism>
<dbReference type="EMBL" id="AP024412">
    <property type="protein sequence ID" value="BCR35764.1"/>
    <property type="molecule type" value="Genomic_DNA"/>
</dbReference>
<dbReference type="KEGG" id="manr:MPAN_006570"/>
<protein>
    <recommendedName>
        <fullName evidence="3">Heme-binding protein</fullName>
    </recommendedName>
</protein>
<dbReference type="Proteomes" id="UP000620133">
    <property type="component" value="Chromosome"/>
</dbReference>
<keyword evidence="2" id="KW-1185">Reference proteome</keyword>
<reference evidence="1" key="1">
    <citation type="submission" date="2021-01" db="EMBL/GenBank/DDBJ databases">
        <title>Draft genome sequence of Acholeplasmataceae bacterium strain Mahy22.</title>
        <authorList>
            <person name="Watanabe M."/>
            <person name="Kojima H."/>
            <person name="Fukui M."/>
        </authorList>
    </citation>
    <scope>NUCLEOTIDE SEQUENCE</scope>
    <source>
        <strain evidence="1">Mahy22</strain>
    </source>
</reference>